<comment type="similarity">
    <text evidence="3">Belongs to the CoaE family.</text>
</comment>
<dbReference type="InterPro" id="IPR001977">
    <property type="entry name" value="Depp_CoAkinase"/>
</dbReference>
<dbReference type="Proteomes" id="UP001501734">
    <property type="component" value="Unassembled WGS sequence"/>
</dbReference>
<accession>A0ABP7W2H1</accession>
<evidence type="ECO:0000256" key="4">
    <source>
        <dbReference type="NCBIfam" id="TIGR00152"/>
    </source>
</evidence>
<dbReference type="GO" id="GO:0016301">
    <property type="term" value="F:kinase activity"/>
    <property type="evidence" value="ECO:0007669"/>
    <property type="project" value="UniProtKB-KW"/>
</dbReference>
<dbReference type="Gene3D" id="3.40.50.300">
    <property type="entry name" value="P-loop containing nucleotide triphosphate hydrolases"/>
    <property type="match status" value="1"/>
</dbReference>
<dbReference type="NCBIfam" id="TIGR00152">
    <property type="entry name" value="dephospho-CoA kinase"/>
    <property type="match status" value="1"/>
</dbReference>
<keyword evidence="3" id="KW-0173">Coenzyme A biosynthesis</keyword>
<dbReference type="PANTHER" id="PTHR10695">
    <property type="entry name" value="DEPHOSPHO-COA KINASE-RELATED"/>
    <property type="match status" value="1"/>
</dbReference>
<dbReference type="Pfam" id="PF01121">
    <property type="entry name" value="CoaE"/>
    <property type="match status" value="1"/>
</dbReference>
<comment type="catalytic activity">
    <reaction evidence="3">
        <text>3'-dephospho-CoA + ATP = ADP + CoA + H(+)</text>
        <dbReference type="Rhea" id="RHEA:18245"/>
        <dbReference type="ChEBI" id="CHEBI:15378"/>
        <dbReference type="ChEBI" id="CHEBI:30616"/>
        <dbReference type="ChEBI" id="CHEBI:57287"/>
        <dbReference type="ChEBI" id="CHEBI:57328"/>
        <dbReference type="ChEBI" id="CHEBI:456216"/>
        <dbReference type="EC" id="2.7.1.24"/>
    </reaction>
</comment>
<dbReference type="EC" id="2.7.1.24" evidence="3 4"/>
<sequence length="199" mass="22575">MGAIVGLTGSIATGKSTVAALFAREEIPIVDADLIARQVIEPGQRAYDQVVQAFGHEILAHDQSINRVKLGQMIFNDQKKRAQLNQIVHPVIIEQLIEDRDRLIKAGHPLIVLDIPLLYELDLAKLVDRVVVVYSTTENQLIRLMARDQLSEREAQQRIDTQISIDEKKQRADYIIDNNGTKQQTETQFHQLLEILFSM</sequence>
<gene>
    <name evidence="3 5" type="primary">coaE</name>
    <name evidence="5" type="ORF">GCM10022410_24550</name>
</gene>
<proteinExistence type="inferred from homology"/>
<keyword evidence="3" id="KW-0963">Cytoplasm</keyword>
<dbReference type="RefSeq" id="WP_344913721.1">
    <property type="nucleotide sequence ID" value="NZ_BAABDL010000140.1"/>
</dbReference>
<dbReference type="HAMAP" id="MF_00376">
    <property type="entry name" value="Dephospho_CoA_kinase"/>
    <property type="match status" value="1"/>
</dbReference>
<dbReference type="SUPFAM" id="SSF52540">
    <property type="entry name" value="P-loop containing nucleoside triphosphate hydrolases"/>
    <property type="match status" value="1"/>
</dbReference>
<comment type="pathway">
    <text evidence="3">Cofactor biosynthesis; coenzyme A biosynthesis; CoA from (R)-pantothenate: step 5/5.</text>
</comment>
<comment type="function">
    <text evidence="3">Catalyzes the phosphorylation of the 3'-hydroxyl group of dephosphocoenzyme A to form coenzyme A.</text>
</comment>
<feature type="binding site" evidence="3">
    <location>
        <begin position="12"/>
        <end position="17"/>
    </location>
    <ligand>
        <name>ATP</name>
        <dbReference type="ChEBI" id="CHEBI:30616"/>
    </ligand>
</feature>
<dbReference type="PANTHER" id="PTHR10695:SF46">
    <property type="entry name" value="BIFUNCTIONAL COENZYME A SYNTHASE-RELATED"/>
    <property type="match status" value="1"/>
</dbReference>
<evidence type="ECO:0000256" key="1">
    <source>
        <dbReference type="ARBA" id="ARBA00022741"/>
    </source>
</evidence>
<dbReference type="CDD" id="cd02022">
    <property type="entry name" value="DPCK"/>
    <property type="match status" value="1"/>
</dbReference>
<evidence type="ECO:0000313" key="6">
    <source>
        <dbReference type="Proteomes" id="UP001501734"/>
    </source>
</evidence>
<dbReference type="EMBL" id="BAABDL010000140">
    <property type="protein sequence ID" value="GAA4079462.1"/>
    <property type="molecule type" value="Genomic_DNA"/>
</dbReference>
<evidence type="ECO:0000313" key="5">
    <source>
        <dbReference type="EMBL" id="GAA4079462.1"/>
    </source>
</evidence>
<organism evidence="5 6">
    <name type="scientific">Amphibacillus indicireducens</name>
    <dbReference type="NCBI Taxonomy" id="1076330"/>
    <lineage>
        <taxon>Bacteria</taxon>
        <taxon>Bacillati</taxon>
        <taxon>Bacillota</taxon>
        <taxon>Bacilli</taxon>
        <taxon>Bacillales</taxon>
        <taxon>Bacillaceae</taxon>
        <taxon>Amphibacillus</taxon>
    </lineage>
</organism>
<protein>
    <recommendedName>
        <fullName evidence="3 4">Dephospho-CoA kinase</fullName>
        <ecNumber evidence="3 4">2.7.1.24</ecNumber>
    </recommendedName>
    <alternativeName>
        <fullName evidence="3">Dephosphocoenzyme A kinase</fullName>
    </alternativeName>
</protein>
<keyword evidence="3" id="KW-0808">Transferase</keyword>
<keyword evidence="3 5" id="KW-0418">Kinase</keyword>
<dbReference type="InterPro" id="IPR027417">
    <property type="entry name" value="P-loop_NTPase"/>
</dbReference>
<keyword evidence="6" id="KW-1185">Reference proteome</keyword>
<evidence type="ECO:0000256" key="2">
    <source>
        <dbReference type="ARBA" id="ARBA00022840"/>
    </source>
</evidence>
<keyword evidence="1 3" id="KW-0547">Nucleotide-binding</keyword>
<keyword evidence="2 3" id="KW-0067">ATP-binding</keyword>
<name>A0ABP7W2H1_9BACI</name>
<evidence type="ECO:0000256" key="3">
    <source>
        <dbReference type="HAMAP-Rule" id="MF_00376"/>
    </source>
</evidence>
<reference evidence="6" key="1">
    <citation type="journal article" date="2019" name="Int. J. Syst. Evol. Microbiol.">
        <title>The Global Catalogue of Microorganisms (GCM) 10K type strain sequencing project: providing services to taxonomists for standard genome sequencing and annotation.</title>
        <authorList>
            <consortium name="The Broad Institute Genomics Platform"/>
            <consortium name="The Broad Institute Genome Sequencing Center for Infectious Disease"/>
            <person name="Wu L."/>
            <person name="Ma J."/>
        </authorList>
    </citation>
    <scope>NUCLEOTIDE SEQUENCE [LARGE SCALE GENOMIC DNA]</scope>
    <source>
        <strain evidence="6">JCM 17250</strain>
    </source>
</reference>
<comment type="subcellular location">
    <subcellularLocation>
        <location evidence="3">Cytoplasm</location>
    </subcellularLocation>
</comment>
<comment type="caution">
    <text evidence="5">The sequence shown here is derived from an EMBL/GenBank/DDBJ whole genome shotgun (WGS) entry which is preliminary data.</text>
</comment>